<evidence type="ECO:0000313" key="4">
    <source>
        <dbReference type="EMBL" id="KAK9776781.1"/>
    </source>
</evidence>
<evidence type="ECO:0000256" key="1">
    <source>
        <dbReference type="SAM" id="MobiDB-lite"/>
    </source>
</evidence>
<protein>
    <submittedName>
        <fullName evidence="4">Transcription factor IIIC 90kDa subunit N-terminal domain-containing protein</fullName>
    </submittedName>
</protein>
<dbReference type="Pfam" id="PF12660">
    <property type="entry name" value="zf-TFIIIC"/>
    <property type="match status" value="1"/>
</dbReference>
<feature type="compositionally biased region" description="Basic and acidic residues" evidence="1">
    <location>
        <begin position="493"/>
        <end position="503"/>
    </location>
</feature>
<dbReference type="Pfam" id="PF12657">
    <property type="entry name" value="TFIIIC_delta"/>
    <property type="match status" value="1"/>
</dbReference>
<proteinExistence type="predicted"/>
<feature type="compositionally biased region" description="Acidic residues" evidence="1">
    <location>
        <begin position="504"/>
        <end position="528"/>
    </location>
</feature>
<organism evidence="4 5">
    <name type="scientific">Seiridium cardinale</name>
    <dbReference type="NCBI Taxonomy" id="138064"/>
    <lineage>
        <taxon>Eukaryota</taxon>
        <taxon>Fungi</taxon>
        <taxon>Dikarya</taxon>
        <taxon>Ascomycota</taxon>
        <taxon>Pezizomycotina</taxon>
        <taxon>Sordariomycetes</taxon>
        <taxon>Xylariomycetidae</taxon>
        <taxon>Amphisphaeriales</taxon>
        <taxon>Sporocadaceae</taxon>
        <taxon>Seiridium</taxon>
    </lineage>
</organism>
<evidence type="ECO:0000313" key="5">
    <source>
        <dbReference type="Proteomes" id="UP001465668"/>
    </source>
</evidence>
<feature type="domain" description="Transcription factor IIIC putative zinc-finger" evidence="3">
    <location>
        <begin position="658"/>
        <end position="742"/>
    </location>
</feature>
<comment type="caution">
    <text evidence="4">The sequence shown here is derived from an EMBL/GenBank/DDBJ whole genome shotgun (WGS) entry which is preliminary data.</text>
</comment>
<feature type="domain" description="Transcription factor IIIC 90kDa subunit N-terminal" evidence="2">
    <location>
        <begin position="29"/>
        <end position="592"/>
    </location>
</feature>
<dbReference type="InterPro" id="IPR024761">
    <property type="entry name" value="TFIIIC_delta_N"/>
</dbReference>
<evidence type="ECO:0000259" key="2">
    <source>
        <dbReference type="Pfam" id="PF12657"/>
    </source>
</evidence>
<name>A0ABR2XSI3_9PEZI</name>
<sequence length="745" mass="81627">MASGEQMGILPLETLSIRAVPLTTHNITWSPDAELAIGTDDCVYLYLPEFPSKGTKTKPTSLADLETRRQYHEIVLRFPVVELRAPELNRPLFESVKREFPEFDYSWESGQSLVANIGSSLNHVVALEWSPGGLGRMKRSVLGVLTGSGALTIYCEGITNDFGGVKMKSRNIRTISSWVVPWGVGGNLLLPRSKNHESPYSLEHITSFSWARDLDRNGSLLAYMNDEDEIVILSVQSRHAILGKENDPGEWRVEEVARFSGSGPHDKGDPADPDSTPCGSSFALRWGPWLQRPGTRTTILSYMTKNYVGFRQITIKGVWREWKTPDVEVQMYDCSGICLHLAPDAFVTWEDLVWTKGQSKECRGIIATPFTVQSFSVGFDSAVDEDTFAKHPTSECGTTYPSQEHAENVSNPITGLSVHPPDISRSTESPYFSLTRLSATATNSDWYQSNLPLPSNPEEVVARPAWVTEISNILETTQPFSLAYRYHNPEGASKSESDARSSADEEEDDEQDLSNDDEDDFDDEDPEGETGNATFVQELADPFEGMGRLHTNRVRIWGMTSSPGGGVTAVFATMYSAIKPERHTFAGLRCRVFFGQNTAPVDSTLFSTRKLSTEARAFEWMYGGGPPVPGVGDSHGTPTDVSTKRQNIRDAFRDTAEKAACVLCHAGLEVKNGVSRCPKGHFFANCAATGLPILAPGVSNSCGVCGFKCLKPNEIPTDISDAAVVAAKQISSELCGGCGGKFLNQ</sequence>
<evidence type="ECO:0000259" key="3">
    <source>
        <dbReference type="Pfam" id="PF12660"/>
    </source>
</evidence>
<dbReference type="Proteomes" id="UP001465668">
    <property type="component" value="Unassembled WGS sequence"/>
</dbReference>
<gene>
    <name evidence="4" type="ORF">SCAR479_06519</name>
</gene>
<feature type="region of interest" description="Disordered" evidence="1">
    <location>
        <begin position="488"/>
        <end position="531"/>
    </location>
</feature>
<reference evidence="4 5" key="1">
    <citation type="submission" date="2024-02" db="EMBL/GenBank/DDBJ databases">
        <title>First draft genome assembly of two strains of Seiridium cardinale.</title>
        <authorList>
            <person name="Emiliani G."/>
            <person name="Scali E."/>
        </authorList>
    </citation>
    <scope>NUCLEOTIDE SEQUENCE [LARGE SCALE GENOMIC DNA]</scope>
    <source>
        <strain evidence="4 5">BM-138-000479</strain>
    </source>
</reference>
<keyword evidence="5" id="KW-1185">Reference proteome</keyword>
<dbReference type="EMBL" id="JARVKM010000025">
    <property type="protein sequence ID" value="KAK9776781.1"/>
    <property type="molecule type" value="Genomic_DNA"/>
</dbReference>
<dbReference type="InterPro" id="IPR024764">
    <property type="entry name" value="TFIIIC_Znf"/>
</dbReference>
<accession>A0ABR2XSI3</accession>